<organism evidence="2 3">
    <name type="scientific">Raoultella ornithinolytica</name>
    <name type="common">Klebsiella ornithinolytica</name>
    <dbReference type="NCBI Taxonomy" id="54291"/>
    <lineage>
        <taxon>Bacteria</taxon>
        <taxon>Pseudomonadati</taxon>
        <taxon>Pseudomonadota</taxon>
        <taxon>Gammaproteobacteria</taxon>
        <taxon>Enterobacterales</taxon>
        <taxon>Enterobacteriaceae</taxon>
        <taxon>Klebsiella/Raoultella group</taxon>
        <taxon>Raoultella</taxon>
    </lineage>
</organism>
<protein>
    <submittedName>
        <fullName evidence="2">Uncharacterized protein</fullName>
    </submittedName>
</protein>
<dbReference type="EMBL" id="SLYQ01000001">
    <property type="protein sequence ID" value="TCQ77450.1"/>
    <property type="molecule type" value="Genomic_DNA"/>
</dbReference>
<accession>A0ABD7QRK8</accession>
<gene>
    <name evidence="2" type="ORF">EC841_1011272</name>
</gene>
<reference evidence="2 3" key="1">
    <citation type="submission" date="2019-03" db="EMBL/GenBank/DDBJ databases">
        <title>Genomic analyses of the natural microbiome of Caenorhabditis elegans.</title>
        <authorList>
            <person name="Samuel B."/>
        </authorList>
    </citation>
    <scope>NUCLEOTIDE SEQUENCE [LARGE SCALE GENOMIC DNA]</scope>
    <source>
        <strain evidence="2 3">JUb54</strain>
    </source>
</reference>
<evidence type="ECO:0000313" key="2">
    <source>
        <dbReference type="EMBL" id="TCQ77450.1"/>
    </source>
</evidence>
<name>A0ABD7QRK8_RAOOR</name>
<evidence type="ECO:0000256" key="1">
    <source>
        <dbReference type="SAM" id="Phobius"/>
    </source>
</evidence>
<keyword evidence="1" id="KW-0812">Transmembrane</keyword>
<sequence>MLERYQQQSILVSLAAILPCAAISPMLIRRGLAR</sequence>
<keyword evidence="1" id="KW-0472">Membrane</keyword>
<dbReference type="AlphaFoldDB" id="A0ABD7QRK8"/>
<dbReference type="Proteomes" id="UP000295263">
    <property type="component" value="Unassembled WGS sequence"/>
</dbReference>
<comment type="caution">
    <text evidence="2">The sequence shown here is derived from an EMBL/GenBank/DDBJ whole genome shotgun (WGS) entry which is preliminary data.</text>
</comment>
<keyword evidence="1" id="KW-1133">Transmembrane helix</keyword>
<proteinExistence type="predicted"/>
<feature type="transmembrane region" description="Helical" evidence="1">
    <location>
        <begin position="6"/>
        <end position="28"/>
    </location>
</feature>
<evidence type="ECO:0000313" key="3">
    <source>
        <dbReference type="Proteomes" id="UP000295263"/>
    </source>
</evidence>